<keyword evidence="4 5" id="KW-0472">Membrane</keyword>
<evidence type="ECO:0000256" key="4">
    <source>
        <dbReference type="ARBA" id="ARBA00023136"/>
    </source>
</evidence>
<evidence type="ECO:0000259" key="6">
    <source>
        <dbReference type="PROSITE" id="PS50253"/>
    </source>
</evidence>
<comment type="subcellular location">
    <subcellularLocation>
        <location evidence="1">Membrane</location>
        <topology evidence="1">Multi-pass membrane protein</topology>
    </subcellularLocation>
</comment>
<feature type="transmembrane region" description="Helical" evidence="5">
    <location>
        <begin position="175"/>
        <end position="198"/>
    </location>
</feature>
<dbReference type="SUPFAM" id="SSF81452">
    <property type="entry name" value="Cytochrome c oxidase subunit III-like"/>
    <property type="match status" value="1"/>
</dbReference>
<gene>
    <name evidence="7" type="ORF">UFOPK4366_00555</name>
</gene>
<dbReference type="AlphaFoldDB" id="A0A6J7UCG2"/>
<keyword evidence="3 5" id="KW-1133">Transmembrane helix</keyword>
<organism evidence="7">
    <name type="scientific">freshwater metagenome</name>
    <dbReference type="NCBI Taxonomy" id="449393"/>
    <lineage>
        <taxon>unclassified sequences</taxon>
        <taxon>metagenomes</taxon>
        <taxon>ecological metagenomes</taxon>
    </lineage>
</organism>
<dbReference type="GO" id="GO:0022904">
    <property type="term" value="P:respiratory electron transport chain"/>
    <property type="evidence" value="ECO:0007669"/>
    <property type="project" value="InterPro"/>
</dbReference>
<evidence type="ECO:0000256" key="5">
    <source>
        <dbReference type="SAM" id="Phobius"/>
    </source>
</evidence>
<accession>A0A6J7UCG2</accession>
<evidence type="ECO:0000256" key="2">
    <source>
        <dbReference type="ARBA" id="ARBA00022692"/>
    </source>
</evidence>
<feature type="transmembrane region" description="Helical" evidence="5">
    <location>
        <begin position="102"/>
        <end position="122"/>
    </location>
</feature>
<name>A0A6J7UCG2_9ZZZZ</name>
<keyword evidence="2 5" id="KW-0812">Transmembrane</keyword>
<dbReference type="InterPro" id="IPR035973">
    <property type="entry name" value="Cyt_c_oxidase_su3-like_sf"/>
</dbReference>
<feature type="transmembrane region" description="Helical" evidence="5">
    <location>
        <begin position="65"/>
        <end position="90"/>
    </location>
</feature>
<evidence type="ECO:0000256" key="3">
    <source>
        <dbReference type="ARBA" id="ARBA00022989"/>
    </source>
</evidence>
<evidence type="ECO:0000313" key="7">
    <source>
        <dbReference type="EMBL" id="CAB5063535.1"/>
    </source>
</evidence>
<feature type="transmembrane region" description="Helical" evidence="5">
    <location>
        <begin position="142"/>
        <end position="163"/>
    </location>
</feature>
<evidence type="ECO:0000256" key="1">
    <source>
        <dbReference type="ARBA" id="ARBA00004141"/>
    </source>
</evidence>
<protein>
    <submittedName>
        <fullName evidence="7">Unannotated protein</fullName>
    </submittedName>
</protein>
<reference evidence="7" key="1">
    <citation type="submission" date="2020-05" db="EMBL/GenBank/DDBJ databases">
        <authorList>
            <person name="Chiriac C."/>
            <person name="Salcher M."/>
            <person name="Ghai R."/>
            <person name="Kavagutti S V."/>
        </authorList>
    </citation>
    <scope>NUCLEOTIDE SEQUENCE</scope>
</reference>
<proteinExistence type="predicted"/>
<feature type="transmembrane region" description="Helical" evidence="5">
    <location>
        <begin position="22"/>
        <end position="45"/>
    </location>
</feature>
<dbReference type="EMBL" id="CAFBQS010000086">
    <property type="protein sequence ID" value="CAB5063535.1"/>
    <property type="molecule type" value="Genomic_DNA"/>
</dbReference>
<dbReference type="InterPro" id="IPR000298">
    <property type="entry name" value="Cyt_c_oxidase-like_su3"/>
</dbReference>
<dbReference type="GO" id="GO:0016020">
    <property type="term" value="C:membrane"/>
    <property type="evidence" value="ECO:0007669"/>
    <property type="project" value="UniProtKB-SubCell"/>
</dbReference>
<dbReference type="GO" id="GO:0004129">
    <property type="term" value="F:cytochrome-c oxidase activity"/>
    <property type="evidence" value="ECO:0007669"/>
    <property type="project" value="InterPro"/>
</dbReference>
<sequence length="201" mass="22003">MSTHTTNHHVEDPDVVGSRNRLGVILILVADIAFALSVLFVYFYLKGQNVNDMWLPKATEDTAAVLPLSSSGAWIVTALAGVGLLSHGSALRAAKAKQNSQLVLGSLVALVLSIGAMAYQLNLIFSVNFVMGMGSYYSCYMLIAWLNVVHLALTVFISLGNWNRARLNLYAKDHWHVAIVNVWWLWMFVSSGLGAFALSFT</sequence>
<dbReference type="PROSITE" id="PS50253">
    <property type="entry name" value="COX3"/>
    <property type="match status" value="1"/>
</dbReference>
<feature type="domain" description="Heme-copper oxidase subunit III family profile" evidence="6">
    <location>
        <begin position="1"/>
        <end position="201"/>
    </location>
</feature>
<dbReference type="Gene3D" id="1.20.120.80">
    <property type="entry name" value="Cytochrome c oxidase, subunit III, four-helix bundle"/>
    <property type="match status" value="1"/>
</dbReference>
<dbReference type="InterPro" id="IPR013833">
    <property type="entry name" value="Cyt_c_oxidase_su3_a-hlx"/>
</dbReference>